<evidence type="ECO:0000256" key="3">
    <source>
        <dbReference type="ARBA" id="ARBA00022989"/>
    </source>
</evidence>
<geneLocation type="plasmid" evidence="6 7">
    <name>pDEIPR02</name>
</geneLocation>
<sequence>MVRLMLKSVLLFLLAGLAEIGGGYLVWLWLREGKSIWLGVLGALILVLYGILLTLQPQILDFGRVYAAYGGVFIVLSLLWGWLVDGRTPDTPSLVGAFLALLGAAVIAYWPRTV</sequence>
<evidence type="ECO:0000313" key="7">
    <source>
        <dbReference type="Proteomes" id="UP000007718"/>
    </source>
</evidence>
<dbReference type="HAMAP" id="MF_00010">
    <property type="entry name" value="UPF0060"/>
    <property type="match status" value="1"/>
</dbReference>
<dbReference type="HOGENOM" id="CLU_117653_0_1_0"/>
<dbReference type="NCBIfam" id="NF002586">
    <property type="entry name" value="PRK02237.1"/>
    <property type="match status" value="1"/>
</dbReference>
<feature type="transmembrane region" description="Helical" evidence="5">
    <location>
        <begin position="94"/>
        <end position="111"/>
    </location>
</feature>
<organism evidence="6 7">
    <name type="scientific">Deinococcus proteolyticus (strain ATCC 35074 / DSM 20540 / JCM 6276 / NBRC 101906 / NCIMB 13154 / VKM Ac-1939 / CCM 2703 / MRP)</name>
    <dbReference type="NCBI Taxonomy" id="693977"/>
    <lineage>
        <taxon>Bacteria</taxon>
        <taxon>Thermotogati</taxon>
        <taxon>Deinococcota</taxon>
        <taxon>Deinococci</taxon>
        <taxon>Deinococcales</taxon>
        <taxon>Deinococcaceae</taxon>
        <taxon>Deinococcus</taxon>
    </lineage>
</organism>
<dbReference type="PANTHER" id="PTHR36116">
    <property type="entry name" value="UPF0060 MEMBRANE PROTEIN YNFA"/>
    <property type="match status" value="1"/>
</dbReference>
<accession>F0RQI9</accession>
<reference evidence="6 7" key="2">
    <citation type="journal article" date="2012" name="Stand. Genomic Sci.">
        <title>Complete genome sequence of the orange-red pigmented, radioresistant Deinococcus proteolyticus type strain (MRP(T)).</title>
        <authorList>
            <person name="Copeland A."/>
            <person name="Zeytun A."/>
            <person name="Yassawong M."/>
            <person name="Nolan M."/>
            <person name="Lucas S."/>
            <person name="Hammon N."/>
            <person name="Deshpande S."/>
            <person name="Cheng J.F."/>
            <person name="Han C."/>
            <person name="Tapia R."/>
            <person name="Goodwin L.A."/>
            <person name="Pitluck S."/>
            <person name="Mavromatis K."/>
            <person name="Liolios K."/>
            <person name="Pagani I."/>
            <person name="Ivanova N."/>
            <person name="Mikhailova N."/>
            <person name="Pati A."/>
            <person name="Chen A."/>
            <person name="Palaniappan K."/>
            <person name="Land M."/>
            <person name="Hauser L."/>
            <person name="Jeffries C.D."/>
            <person name="Brambilla E.M."/>
            <person name="Rohde M."/>
            <person name="Sikorski J."/>
            <person name="Pukall R."/>
            <person name="Goker M."/>
            <person name="Detter J.C."/>
            <person name="Woyke T."/>
            <person name="Bristow J."/>
            <person name="Eisen J.A."/>
            <person name="Markowitz V."/>
            <person name="Hugenholtz P."/>
            <person name="Kyrpides N.C."/>
            <person name="Klenk H.P."/>
            <person name="Lapidus A."/>
        </authorList>
    </citation>
    <scope>NUCLEOTIDE SEQUENCE [LARGE SCALE GENOMIC DNA]</scope>
    <source>
        <strain evidence="7">ATCC 35074 / DSM 20540 / JCM 6276 / NBRC 101906 / NCIMB 13154 / VKM Ac-1939 / CCM 2703 / MRP</strain>
        <plasmid evidence="7">Plasmid pDEIPR02</plasmid>
    </source>
</reference>
<name>F0RQI9_DEIPM</name>
<dbReference type="EMBL" id="CP002538">
    <property type="protein sequence ID" value="ADY27548.1"/>
    <property type="molecule type" value="Genomic_DNA"/>
</dbReference>
<dbReference type="Pfam" id="PF02694">
    <property type="entry name" value="UPF0060"/>
    <property type="match status" value="1"/>
</dbReference>
<evidence type="ECO:0000256" key="4">
    <source>
        <dbReference type="ARBA" id="ARBA00023136"/>
    </source>
</evidence>
<keyword evidence="3 5" id="KW-1133">Transmembrane helix</keyword>
<dbReference type="AlphaFoldDB" id="F0RQI9"/>
<evidence type="ECO:0000256" key="5">
    <source>
        <dbReference type="HAMAP-Rule" id="MF_00010"/>
    </source>
</evidence>
<gene>
    <name evidence="6" type="ordered locus">Deipr_2429</name>
</gene>
<keyword evidence="1 5" id="KW-1003">Cell membrane</keyword>
<comment type="similarity">
    <text evidence="5">Belongs to the UPF0060 family.</text>
</comment>
<comment type="subcellular location">
    <subcellularLocation>
        <location evidence="5">Cell membrane</location>
        <topology evidence="5">Multi-pass membrane protein</topology>
    </subcellularLocation>
</comment>
<reference evidence="7" key="1">
    <citation type="submission" date="2011-02" db="EMBL/GenBank/DDBJ databases">
        <title>The complete sequence of plasmid2 of Deinococcus proteolyticus DSM 20540.</title>
        <authorList>
            <consortium name="US DOE Joint Genome Institute (JGI-PGF)"/>
            <person name="Lucas S."/>
            <person name="Copeland A."/>
            <person name="Lapidus A."/>
            <person name="Bruce D."/>
            <person name="Goodwin L."/>
            <person name="Pitluck S."/>
            <person name="Kyrpides N."/>
            <person name="Mavromatis K."/>
            <person name="Pagani I."/>
            <person name="Ivanova N."/>
            <person name="Ovchinnikova G."/>
            <person name="Zeytun A."/>
            <person name="Detter J.C."/>
            <person name="Han C."/>
            <person name="Land M."/>
            <person name="Hauser L."/>
            <person name="Markowitz V."/>
            <person name="Cheng J.-F."/>
            <person name="Hugenholtz P."/>
            <person name="Woyke T."/>
            <person name="Wu D."/>
            <person name="Pukall R."/>
            <person name="Steenblock K."/>
            <person name="Brambilla E."/>
            <person name="Klenk H.-P."/>
            <person name="Eisen J.A."/>
        </authorList>
    </citation>
    <scope>NUCLEOTIDE SEQUENCE [LARGE SCALE GENOMIC DNA]</scope>
    <source>
        <strain evidence="7">ATCC 35074 / DSM 20540 / JCM 6276 / NBRC 101906 / NCIMB 13154 / VKM Ac-1939 / CCM 2703 / MRP</strain>
        <plasmid evidence="7">Plasmid pDEIPR02</plasmid>
    </source>
</reference>
<evidence type="ECO:0000256" key="1">
    <source>
        <dbReference type="ARBA" id="ARBA00022475"/>
    </source>
</evidence>
<keyword evidence="2 5" id="KW-0812">Transmembrane</keyword>
<dbReference type="GO" id="GO:0005886">
    <property type="term" value="C:plasma membrane"/>
    <property type="evidence" value="ECO:0007669"/>
    <property type="project" value="UniProtKB-SubCell"/>
</dbReference>
<keyword evidence="4 5" id="KW-0472">Membrane</keyword>
<feature type="transmembrane region" description="Helical" evidence="5">
    <location>
        <begin position="62"/>
        <end position="82"/>
    </location>
</feature>
<dbReference type="SUPFAM" id="SSF103481">
    <property type="entry name" value="Multidrug resistance efflux transporter EmrE"/>
    <property type="match status" value="1"/>
</dbReference>
<dbReference type="InterPro" id="IPR037185">
    <property type="entry name" value="EmrE-like"/>
</dbReference>
<keyword evidence="6" id="KW-0614">Plasmid</keyword>
<evidence type="ECO:0000313" key="6">
    <source>
        <dbReference type="EMBL" id="ADY27548.1"/>
    </source>
</evidence>
<dbReference type="PANTHER" id="PTHR36116:SF1">
    <property type="entry name" value="UPF0060 MEMBRANE PROTEIN YNFA"/>
    <property type="match status" value="1"/>
</dbReference>
<keyword evidence="7" id="KW-1185">Reference proteome</keyword>
<evidence type="ECO:0000256" key="2">
    <source>
        <dbReference type="ARBA" id="ARBA00022692"/>
    </source>
</evidence>
<dbReference type="KEGG" id="dpt:Deipr_2429"/>
<feature type="transmembrane region" description="Helical" evidence="5">
    <location>
        <begin position="36"/>
        <end position="55"/>
    </location>
</feature>
<dbReference type="Proteomes" id="UP000007718">
    <property type="component" value="Plasmid pDEIPR02"/>
</dbReference>
<dbReference type="Gene3D" id="1.10.3730.20">
    <property type="match status" value="1"/>
</dbReference>
<dbReference type="InterPro" id="IPR003844">
    <property type="entry name" value="UPF0060"/>
</dbReference>
<proteinExistence type="inferred from homology"/>
<protein>
    <submittedName>
        <fullName evidence="6">UPF0060 membrane protein ynfA</fullName>
    </submittedName>
</protein>
<feature type="transmembrane region" description="Helical" evidence="5">
    <location>
        <begin position="9"/>
        <end position="30"/>
    </location>
</feature>